<dbReference type="GO" id="GO:0016810">
    <property type="term" value="F:hydrolase activity, acting on carbon-nitrogen (but not peptide) bonds"/>
    <property type="evidence" value="ECO:0007669"/>
    <property type="project" value="InterPro"/>
</dbReference>
<dbReference type="AlphaFoldDB" id="T1CU95"/>
<dbReference type="Pfam" id="PF01979">
    <property type="entry name" value="Amidohydro_1"/>
    <property type="match status" value="1"/>
</dbReference>
<reference evidence="3" key="1">
    <citation type="submission" date="2013-08" db="EMBL/GenBank/DDBJ databases">
        <authorList>
            <person name="Mendez C."/>
            <person name="Richter M."/>
            <person name="Ferrer M."/>
            <person name="Sanchez J."/>
        </authorList>
    </citation>
    <scope>NUCLEOTIDE SEQUENCE</scope>
</reference>
<organism evidence="3">
    <name type="scientific">mine drainage metagenome</name>
    <dbReference type="NCBI Taxonomy" id="410659"/>
    <lineage>
        <taxon>unclassified sequences</taxon>
        <taxon>metagenomes</taxon>
        <taxon>ecological metagenomes</taxon>
    </lineage>
</organism>
<comment type="caution">
    <text evidence="3">The sequence shown here is derived from an EMBL/GenBank/DDBJ whole genome shotgun (WGS) entry which is preliminary data.</text>
</comment>
<keyword evidence="1 3" id="KW-0378">Hydrolase</keyword>
<dbReference type="SUPFAM" id="SSF51338">
    <property type="entry name" value="Composite domain of metallo-dependent hydrolases"/>
    <property type="match status" value="1"/>
</dbReference>
<dbReference type="InterPro" id="IPR011059">
    <property type="entry name" value="Metal-dep_hydrolase_composite"/>
</dbReference>
<protein>
    <submittedName>
        <fullName evidence="3">Chlorohydrolase/aminohydrolase</fullName>
    </submittedName>
</protein>
<dbReference type="Gene3D" id="2.30.40.10">
    <property type="entry name" value="Urease, subunit C, domain 1"/>
    <property type="match status" value="1"/>
</dbReference>
<dbReference type="InterPro" id="IPR032466">
    <property type="entry name" value="Metal_Hydrolase"/>
</dbReference>
<gene>
    <name evidence="3" type="ORF">B1B_03754</name>
</gene>
<sequence length="181" mass="19258">MNQIFITNATVVTMDEGVPLVENGAILVEDGRIRAIGPASLLAPRPEAELVDAGGGLVMPGMLCVHTHLYSAFARGMVLPGDPPRNFKEILEHLWWRLDLLLTPEDIASSAEVGLVDAIRHGVTTLVDHHASPSFVDGSLDVIAQAVEASGLRACLAYEVSERNGAVSAQAGLRENARFIG</sequence>
<dbReference type="EMBL" id="AUZY01002327">
    <property type="protein sequence ID" value="EQD72444.1"/>
    <property type="molecule type" value="Genomic_DNA"/>
</dbReference>
<accession>T1CU95</accession>
<feature type="non-terminal residue" evidence="3">
    <location>
        <position position="181"/>
    </location>
</feature>
<dbReference type="SUPFAM" id="SSF51556">
    <property type="entry name" value="Metallo-dependent hydrolases"/>
    <property type="match status" value="1"/>
</dbReference>
<reference evidence="3" key="2">
    <citation type="journal article" date="2014" name="ISME J.">
        <title>Microbial stratification in low pH oxic and suboxic macroscopic growths along an acid mine drainage.</title>
        <authorList>
            <person name="Mendez-Garcia C."/>
            <person name="Mesa V."/>
            <person name="Sprenger R.R."/>
            <person name="Richter M."/>
            <person name="Diez M.S."/>
            <person name="Solano J."/>
            <person name="Bargiela R."/>
            <person name="Golyshina O.V."/>
            <person name="Manteca A."/>
            <person name="Ramos J.L."/>
            <person name="Gallego J.R."/>
            <person name="Llorente I."/>
            <person name="Martins Dos Santos V.A."/>
            <person name="Jensen O.N."/>
            <person name="Pelaez A.I."/>
            <person name="Sanchez J."/>
            <person name="Ferrer M."/>
        </authorList>
    </citation>
    <scope>NUCLEOTIDE SEQUENCE</scope>
</reference>
<evidence type="ECO:0000256" key="1">
    <source>
        <dbReference type="ARBA" id="ARBA00022801"/>
    </source>
</evidence>
<dbReference type="PANTHER" id="PTHR43794:SF11">
    <property type="entry name" value="AMIDOHYDROLASE-RELATED DOMAIN-CONTAINING PROTEIN"/>
    <property type="match status" value="1"/>
</dbReference>
<name>T1CU95_9ZZZZ</name>
<proteinExistence type="predicted"/>
<feature type="domain" description="Amidohydrolase-related" evidence="2">
    <location>
        <begin position="57"/>
        <end position="164"/>
    </location>
</feature>
<dbReference type="PANTHER" id="PTHR43794">
    <property type="entry name" value="AMINOHYDROLASE SSNA-RELATED"/>
    <property type="match status" value="1"/>
</dbReference>
<evidence type="ECO:0000313" key="3">
    <source>
        <dbReference type="EMBL" id="EQD72444.1"/>
    </source>
</evidence>
<dbReference type="InterPro" id="IPR006680">
    <property type="entry name" value="Amidohydro-rel"/>
</dbReference>
<evidence type="ECO:0000259" key="2">
    <source>
        <dbReference type="Pfam" id="PF01979"/>
    </source>
</evidence>
<dbReference type="Gene3D" id="3.20.20.140">
    <property type="entry name" value="Metal-dependent hydrolases"/>
    <property type="match status" value="1"/>
</dbReference>
<dbReference type="InterPro" id="IPR050287">
    <property type="entry name" value="MTA/SAH_deaminase"/>
</dbReference>